<dbReference type="Gene3D" id="3.40.50.300">
    <property type="entry name" value="P-loop containing nucleotide triphosphate hydrolases"/>
    <property type="match status" value="1"/>
</dbReference>
<evidence type="ECO:0000256" key="3">
    <source>
        <dbReference type="ARBA" id="ARBA00022741"/>
    </source>
</evidence>
<dbReference type="SUPFAM" id="SSF52540">
    <property type="entry name" value="P-loop containing nucleoside triphosphate hydrolases"/>
    <property type="match status" value="1"/>
</dbReference>
<dbReference type="InterPro" id="IPR017871">
    <property type="entry name" value="ABC_transporter-like_CS"/>
</dbReference>
<comment type="subcellular location">
    <subcellularLocation>
        <location evidence="1">Cell membrane</location>
        <topology evidence="1">Multi-pass membrane protein</topology>
    </subcellularLocation>
</comment>
<keyword evidence="11" id="KW-1185">Reference proteome</keyword>
<evidence type="ECO:0000256" key="7">
    <source>
        <dbReference type="SAM" id="Phobius"/>
    </source>
</evidence>
<evidence type="ECO:0000256" key="4">
    <source>
        <dbReference type="ARBA" id="ARBA00022840"/>
    </source>
</evidence>
<dbReference type="InterPro" id="IPR011527">
    <property type="entry name" value="ABC1_TM_dom"/>
</dbReference>
<accession>A0ABP7SXH0</accession>
<reference evidence="11" key="1">
    <citation type="journal article" date="2019" name="Int. J. Syst. Evol. Microbiol.">
        <title>The Global Catalogue of Microorganisms (GCM) 10K type strain sequencing project: providing services to taxonomists for standard genome sequencing and annotation.</title>
        <authorList>
            <consortium name="The Broad Institute Genomics Platform"/>
            <consortium name="The Broad Institute Genome Sequencing Center for Infectious Disease"/>
            <person name="Wu L."/>
            <person name="Ma J."/>
        </authorList>
    </citation>
    <scope>NUCLEOTIDE SEQUENCE [LARGE SCALE GENOMIC DNA]</scope>
    <source>
        <strain evidence="11">JCM 17563</strain>
    </source>
</reference>
<dbReference type="PROSITE" id="PS00211">
    <property type="entry name" value="ABC_TRANSPORTER_1"/>
    <property type="match status" value="1"/>
</dbReference>
<feature type="transmembrane region" description="Helical" evidence="7">
    <location>
        <begin position="238"/>
        <end position="256"/>
    </location>
</feature>
<dbReference type="PANTHER" id="PTHR24221">
    <property type="entry name" value="ATP-BINDING CASSETTE SUB-FAMILY B"/>
    <property type="match status" value="1"/>
</dbReference>
<dbReference type="InterPro" id="IPR039421">
    <property type="entry name" value="Type_1_exporter"/>
</dbReference>
<dbReference type="EMBL" id="BAABBQ010000001">
    <property type="protein sequence ID" value="GAA4017955.1"/>
    <property type="molecule type" value="Genomic_DNA"/>
</dbReference>
<keyword evidence="2 7" id="KW-0812">Transmembrane</keyword>
<feature type="domain" description="ABC transporter" evidence="8">
    <location>
        <begin position="327"/>
        <end position="545"/>
    </location>
</feature>
<feature type="transmembrane region" description="Helical" evidence="7">
    <location>
        <begin position="12"/>
        <end position="37"/>
    </location>
</feature>
<feature type="transmembrane region" description="Helical" evidence="7">
    <location>
        <begin position="118"/>
        <end position="145"/>
    </location>
</feature>
<feature type="transmembrane region" description="Helical" evidence="7">
    <location>
        <begin position="49"/>
        <end position="70"/>
    </location>
</feature>
<gene>
    <name evidence="10" type="ORF">GCM10022280_16630</name>
</gene>
<evidence type="ECO:0000256" key="2">
    <source>
        <dbReference type="ARBA" id="ARBA00022692"/>
    </source>
</evidence>
<dbReference type="PROSITE" id="PS50929">
    <property type="entry name" value="ABC_TM1F"/>
    <property type="match status" value="1"/>
</dbReference>
<dbReference type="InterPro" id="IPR003593">
    <property type="entry name" value="AAA+_ATPase"/>
</dbReference>
<dbReference type="InterPro" id="IPR036640">
    <property type="entry name" value="ABC1_TM_sf"/>
</dbReference>
<feature type="transmembrane region" description="Helical" evidence="7">
    <location>
        <begin position="151"/>
        <end position="170"/>
    </location>
</feature>
<dbReference type="Proteomes" id="UP001500235">
    <property type="component" value="Unassembled WGS sequence"/>
</dbReference>
<keyword evidence="3" id="KW-0547">Nucleotide-binding</keyword>
<evidence type="ECO:0000259" key="9">
    <source>
        <dbReference type="PROSITE" id="PS50929"/>
    </source>
</evidence>
<evidence type="ECO:0000259" key="8">
    <source>
        <dbReference type="PROSITE" id="PS50893"/>
    </source>
</evidence>
<dbReference type="SUPFAM" id="SSF90123">
    <property type="entry name" value="ABC transporter transmembrane region"/>
    <property type="match status" value="1"/>
</dbReference>
<keyword evidence="6 7" id="KW-0472">Membrane</keyword>
<dbReference type="Pfam" id="PF00005">
    <property type="entry name" value="ABC_tran"/>
    <property type="match status" value="1"/>
</dbReference>
<feature type="domain" description="ABC transmembrane type-1" evidence="9">
    <location>
        <begin position="13"/>
        <end position="295"/>
    </location>
</feature>
<evidence type="ECO:0000256" key="5">
    <source>
        <dbReference type="ARBA" id="ARBA00022989"/>
    </source>
</evidence>
<dbReference type="InterPro" id="IPR027417">
    <property type="entry name" value="P-loop_NTPase"/>
</dbReference>
<evidence type="ECO:0000313" key="10">
    <source>
        <dbReference type="EMBL" id="GAA4017955.1"/>
    </source>
</evidence>
<evidence type="ECO:0000256" key="1">
    <source>
        <dbReference type="ARBA" id="ARBA00004651"/>
    </source>
</evidence>
<name>A0ABP7SXH0_9SPHN</name>
<comment type="caution">
    <text evidence="10">The sequence shown here is derived from an EMBL/GenBank/DDBJ whole genome shotgun (WGS) entry which is preliminary data.</text>
</comment>
<evidence type="ECO:0008006" key="12">
    <source>
        <dbReference type="Google" id="ProtNLM"/>
    </source>
</evidence>
<dbReference type="SMART" id="SM00382">
    <property type="entry name" value="AAA"/>
    <property type="match status" value="1"/>
</dbReference>
<protein>
    <recommendedName>
        <fullName evidence="12">ABC transporter ATP-binding protein</fullName>
    </recommendedName>
</protein>
<dbReference type="PANTHER" id="PTHR24221:SF654">
    <property type="entry name" value="ATP-BINDING CASSETTE SUB-FAMILY B MEMBER 6"/>
    <property type="match status" value="1"/>
</dbReference>
<organism evidence="10 11">
    <name type="scientific">Sphingomonas swuensis</name>
    <dbReference type="NCBI Taxonomy" id="977800"/>
    <lineage>
        <taxon>Bacteria</taxon>
        <taxon>Pseudomonadati</taxon>
        <taxon>Pseudomonadota</taxon>
        <taxon>Alphaproteobacteria</taxon>
        <taxon>Sphingomonadales</taxon>
        <taxon>Sphingomonadaceae</taxon>
        <taxon>Sphingomonas</taxon>
    </lineage>
</organism>
<dbReference type="Gene3D" id="1.20.1560.10">
    <property type="entry name" value="ABC transporter type 1, transmembrane domain"/>
    <property type="match status" value="1"/>
</dbReference>
<keyword evidence="4" id="KW-0067">ATP-binding</keyword>
<evidence type="ECO:0000313" key="11">
    <source>
        <dbReference type="Proteomes" id="UP001500235"/>
    </source>
</evidence>
<proteinExistence type="predicted"/>
<sequence length="545" mass="57590">MQALGSDGRRRLVALALLTIAGAAAEFGTLVALLRLLRSWLTGAHDDVAAGSALLFAVVVLAAGVIRFGLLVATQRLAFETAHRLTVAVQRRVLARGWLAHAQARASAPLAALDQVDLLVYSVLLPLLQGASALVLGGAILAALIRIDVVTALAAALLLGGLFFLALWLCRGRTRRAGAAVNAGYEARIAAVQENVGAMRELILAGSRGVAAERFRKVDRGFSDARASISIINATPRILVETLGLIALIGLAWWVTDRSDGLAPALPTLAALALGAQRLLPLAQSLAQAVSGITANGAAIDRVTDLLNEADLTEHAPAPPLPFQQQIRLDSVGFHYPGRNEAALSDIDLTIARGERIALVGRNGSGKSSLADVIMGLIKPSWGRLFIDSHVLEASEDVRAWQRNVAHVPQAPFLADTTMAANIAFMDGHPDHARVVEAARLAGLHAMIDALPRGYETRVGSGGLMLSGGQRQRLALARALYAPAPLLVLDEATSALDPESEEHVLAALDALQERGVTILLIAHRASMLEHCDRIIRLQAGRIVEP</sequence>
<keyword evidence="5 7" id="KW-1133">Transmembrane helix</keyword>
<dbReference type="InterPro" id="IPR003439">
    <property type="entry name" value="ABC_transporter-like_ATP-bd"/>
</dbReference>
<evidence type="ECO:0000256" key="6">
    <source>
        <dbReference type="ARBA" id="ARBA00023136"/>
    </source>
</evidence>
<dbReference type="PROSITE" id="PS50893">
    <property type="entry name" value="ABC_TRANSPORTER_2"/>
    <property type="match status" value="1"/>
</dbReference>